<reference evidence="2" key="1">
    <citation type="submission" date="2018-05" db="EMBL/GenBank/DDBJ databases">
        <authorList>
            <person name="Lanie J.A."/>
            <person name="Ng W.-L."/>
            <person name="Kazmierczak K.M."/>
            <person name="Andrzejewski T.M."/>
            <person name="Davidsen T.M."/>
            <person name="Wayne K.J."/>
            <person name="Tettelin H."/>
            <person name="Glass J.I."/>
            <person name="Rusch D."/>
            <person name="Podicherti R."/>
            <person name="Tsui H.-C.T."/>
            <person name="Winkler M.E."/>
        </authorList>
    </citation>
    <scope>NUCLEOTIDE SEQUENCE</scope>
</reference>
<protein>
    <recommendedName>
        <fullName evidence="1">YlxR domain-containing protein</fullName>
    </recommendedName>
</protein>
<dbReference type="Pfam" id="PF04296">
    <property type="entry name" value="YlxR"/>
    <property type="match status" value="1"/>
</dbReference>
<dbReference type="Gene3D" id="3.30.1330.30">
    <property type="match status" value="1"/>
</dbReference>
<proteinExistence type="predicted"/>
<organism evidence="2">
    <name type="scientific">marine metagenome</name>
    <dbReference type="NCBI Taxonomy" id="408172"/>
    <lineage>
        <taxon>unclassified sequences</taxon>
        <taxon>metagenomes</taxon>
        <taxon>ecological metagenomes</taxon>
    </lineage>
</organism>
<name>A0A382RHX4_9ZZZZ</name>
<accession>A0A382RHX4</accession>
<dbReference type="InterPro" id="IPR029064">
    <property type="entry name" value="Ribosomal_eL30-like_sf"/>
</dbReference>
<evidence type="ECO:0000313" key="2">
    <source>
        <dbReference type="EMBL" id="SVC97299.1"/>
    </source>
</evidence>
<dbReference type="InterPro" id="IPR037465">
    <property type="entry name" value="YlxR"/>
</dbReference>
<dbReference type="EMBL" id="UINC01121852">
    <property type="protein sequence ID" value="SVC97299.1"/>
    <property type="molecule type" value="Genomic_DNA"/>
</dbReference>
<feature type="domain" description="YlxR" evidence="1">
    <location>
        <begin position="13"/>
        <end position="87"/>
    </location>
</feature>
<dbReference type="PANTHER" id="PTHR34215:SF1">
    <property type="entry name" value="YLXR DOMAIN-CONTAINING PROTEIN"/>
    <property type="match status" value="1"/>
</dbReference>
<dbReference type="PANTHER" id="PTHR34215">
    <property type="entry name" value="BLL0784 PROTEIN"/>
    <property type="match status" value="1"/>
</dbReference>
<dbReference type="NCBIfam" id="NF006622">
    <property type="entry name" value="PRK09190.1"/>
    <property type="match status" value="1"/>
</dbReference>
<feature type="non-terminal residue" evidence="2">
    <location>
        <position position="1"/>
    </location>
</feature>
<dbReference type="Gene3D" id="3.30.1230.10">
    <property type="entry name" value="YlxR-like"/>
    <property type="match status" value="1"/>
</dbReference>
<dbReference type="InterPro" id="IPR035931">
    <property type="entry name" value="YlxR-like_sf"/>
</dbReference>
<dbReference type="InterPro" id="IPR007393">
    <property type="entry name" value="YlxR_dom"/>
</dbReference>
<gene>
    <name evidence="2" type="ORF">METZ01_LOCUS350153</name>
</gene>
<dbReference type="SUPFAM" id="SSF64376">
    <property type="entry name" value="YlxR-like"/>
    <property type="match status" value="1"/>
</dbReference>
<dbReference type="SUPFAM" id="SSF55315">
    <property type="entry name" value="L30e-like"/>
    <property type="match status" value="1"/>
</dbReference>
<sequence length="203" mass="22195">NITSPGQDRCPLRRCIATGDKQPSDGMVRFVVGPGGLLCPDLGRELPGRGIWVGCRRYLVNQAVTKRLFARAAKRPVMVPDDMADLVESVMVRRCLDLLGLGKRAGQLTLGSEKVRAILRKDFTAVAITAADGAENGRRKLLSGDPDRVNASGHPDRNVVDLFTVAELSLALGRENVVHAVLRKGGLADRFLDESRQLRKFRN</sequence>
<evidence type="ECO:0000259" key="1">
    <source>
        <dbReference type="Pfam" id="PF04296"/>
    </source>
</evidence>
<dbReference type="AlphaFoldDB" id="A0A382RHX4"/>